<evidence type="ECO:0000313" key="3">
    <source>
        <dbReference type="Proteomes" id="UP001066276"/>
    </source>
</evidence>
<organism evidence="2 3">
    <name type="scientific">Pleurodeles waltl</name>
    <name type="common">Iberian ribbed newt</name>
    <dbReference type="NCBI Taxonomy" id="8319"/>
    <lineage>
        <taxon>Eukaryota</taxon>
        <taxon>Metazoa</taxon>
        <taxon>Chordata</taxon>
        <taxon>Craniata</taxon>
        <taxon>Vertebrata</taxon>
        <taxon>Euteleostomi</taxon>
        <taxon>Amphibia</taxon>
        <taxon>Batrachia</taxon>
        <taxon>Caudata</taxon>
        <taxon>Salamandroidea</taxon>
        <taxon>Salamandridae</taxon>
        <taxon>Pleurodelinae</taxon>
        <taxon>Pleurodeles</taxon>
    </lineage>
</organism>
<evidence type="ECO:0008006" key="4">
    <source>
        <dbReference type="Google" id="ProtNLM"/>
    </source>
</evidence>
<evidence type="ECO:0000256" key="1">
    <source>
        <dbReference type="SAM" id="MobiDB-lite"/>
    </source>
</evidence>
<dbReference type="EMBL" id="JANPWB010000003">
    <property type="protein sequence ID" value="KAJ1197790.1"/>
    <property type="molecule type" value="Genomic_DNA"/>
</dbReference>
<comment type="caution">
    <text evidence="2">The sequence shown here is derived from an EMBL/GenBank/DDBJ whole genome shotgun (WGS) entry which is preliminary data.</text>
</comment>
<protein>
    <recommendedName>
        <fullName evidence="4">t-SNARE coiled-coil homology domain-containing protein</fullName>
    </recommendedName>
</protein>
<keyword evidence="3" id="KW-1185">Reference proteome</keyword>
<proteinExistence type="predicted"/>
<feature type="region of interest" description="Disordered" evidence="1">
    <location>
        <begin position="1"/>
        <end position="35"/>
    </location>
</feature>
<name>A0AAV7VC21_PLEWA</name>
<dbReference type="Proteomes" id="UP001066276">
    <property type="component" value="Chromosome 2_1"/>
</dbReference>
<reference evidence="2" key="1">
    <citation type="journal article" date="2022" name="bioRxiv">
        <title>Sequencing and chromosome-scale assembly of the giantPleurodeles waltlgenome.</title>
        <authorList>
            <person name="Brown T."/>
            <person name="Elewa A."/>
            <person name="Iarovenko S."/>
            <person name="Subramanian E."/>
            <person name="Araus A.J."/>
            <person name="Petzold A."/>
            <person name="Susuki M."/>
            <person name="Suzuki K.-i.T."/>
            <person name="Hayashi T."/>
            <person name="Toyoda A."/>
            <person name="Oliveira C."/>
            <person name="Osipova E."/>
            <person name="Leigh N.D."/>
            <person name="Simon A."/>
            <person name="Yun M.H."/>
        </authorList>
    </citation>
    <scope>NUCLEOTIDE SEQUENCE</scope>
    <source>
        <strain evidence="2">20211129_DDA</strain>
        <tissue evidence="2">Liver</tissue>
    </source>
</reference>
<gene>
    <name evidence="2" type="ORF">NDU88_001638</name>
</gene>
<feature type="compositionally biased region" description="Low complexity" evidence="1">
    <location>
        <begin position="20"/>
        <end position="35"/>
    </location>
</feature>
<evidence type="ECO:0000313" key="2">
    <source>
        <dbReference type="EMBL" id="KAJ1197790.1"/>
    </source>
</evidence>
<accession>A0AAV7VC21</accession>
<dbReference type="AlphaFoldDB" id="A0AAV7VC21"/>
<sequence>MHRRQTNKLLFEESKPTDSAETATAMGAAAAGAQGTLQPSGADAILMELREELQSIDAIFDTLDGCLDHMGEYLERQSADLDSAEESISGLADGVVTMSRRLKNWNHASKQ</sequence>